<dbReference type="KEGG" id="pob:LPB03_05640"/>
<comment type="caution">
    <text evidence="2">The sequence shown here is derived from an EMBL/GenBank/DDBJ whole genome shotgun (WGS) entry which is preliminary data.</text>
</comment>
<keyword evidence="1" id="KW-0802">TPR repeat</keyword>
<dbReference type="PANTHER" id="PTHR12558">
    <property type="entry name" value="CELL DIVISION CYCLE 16,23,27"/>
    <property type="match status" value="1"/>
</dbReference>
<evidence type="ECO:0000256" key="1">
    <source>
        <dbReference type="PROSITE-ProRule" id="PRU00339"/>
    </source>
</evidence>
<dbReference type="Pfam" id="PF13181">
    <property type="entry name" value="TPR_8"/>
    <property type="match status" value="2"/>
</dbReference>
<dbReference type="InterPro" id="IPR011990">
    <property type="entry name" value="TPR-like_helical_dom_sf"/>
</dbReference>
<protein>
    <submittedName>
        <fullName evidence="2">Uncharacterized protein</fullName>
    </submittedName>
</protein>
<feature type="repeat" description="TPR" evidence="1">
    <location>
        <begin position="190"/>
        <end position="223"/>
    </location>
</feature>
<dbReference type="OrthoDB" id="9803982at2"/>
<evidence type="ECO:0000313" key="3">
    <source>
        <dbReference type="Proteomes" id="UP000092584"/>
    </source>
</evidence>
<dbReference type="Proteomes" id="UP000092584">
    <property type="component" value="Unassembled WGS sequence"/>
</dbReference>
<sequence length="456" mass="53412">MSLTKFESMLKTKNVYFFDLDEFEDIIIQYLDMGKHALAKQAIKLGLEQHPESTDLKFFQVEMHVFDNEVDKAILILSKIEELEPNNFEVYTQRALIDSKSGNHEEAINNLKKALPITFDKPYVWTLIGMECLYLDDYENARLNFINCINAHIDDYLALCNIVYCFDMKKEHKEAIIYLNSYIDKNPYSEVAWHQLGCQHYILGNYKDALIAFDYALLVDEHFIGGYLEKAKTLEELGEYQEAIDNYLITLNIDDPTAFVNIRIGECYKKLDKYDAAISYYKKAVHEDPLLEKGWILLADIYYDDKNYQKAAYYIAETLKIDDDNSAYWKRYSEIKMKLNFYEEAVSGFEKCLELGNNDLEIYIALVDVLSFLGDFNKAISVLYDAQKIYKNFAEIEYRLAGLFLTLNNENYGFNHLIVGLNLDYEYHVILKEIYPIVLDNKKVQKLIIDFKKDLE</sequence>
<keyword evidence="3" id="KW-1185">Reference proteome</keyword>
<dbReference type="EMBL" id="LSFM01000022">
    <property type="protein sequence ID" value="OBY64116.1"/>
    <property type="molecule type" value="Genomic_DNA"/>
</dbReference>
<organism evidence="2 3">
    <name type="scientific">Polaribacter vadi</name>
    <dbReference type="NCBI Taxonomy" id="1774273"/>
    <lineage>
        <taxon>Bacteria</taxon>
        <taxon>Pseudomonadati</taxon>
        <taxon>Bacteroidota</taxon>
        <taxon>Flavobacteriia</taxon>
        <taxon>Flavobacteriales</taxon>
        <taxon>Flavobacteriaceae</taxon>
    </lineage>
</organism>
<gene>
    <name evidence="2" type="ORF">LPB3_06855</name>
</gene>
<dbReference type="AlphaFoldDB" id="A0A1B8TWL8"/>
<proteinExistence type="predicted"/>
<dbReference type="SUPFAM" id="SSF48452">
    <property type="entry name" value="TPR-like"/>
    <property type="match status" value="1"/>
</dbReference>
<dbReference type="STRING" id="1774273.LPB03_05640"/>
<accession>A0A1B8TWL8</accession>
<name>A0A1B8TWL8_9FLAO</name>
<dbReference type="InterPro" id="IPR019734">
    <property type="entry name" value="TPR_rpt"/>
</dbReference>
<dbReference type="PROSITE" id="PS50005">
    <property type="entry name" value="TPR"/>
    <property type="match status" value="3"/>
</dbReference>
<feature type="repeat" description="TPR" evidence="1">
    <location>
        <begin position="258"/>
        <end position="291"/>
    </location>
</feature>
<feature type="repeat" description="TPR" evidence="1">
    <location>
        <begin position="292"/>
        <end position="325"/>
    </location>
</feature>
<dbReference type="PANTHER" id="PTHR12558:SF13">
    <property type="entry name" value="CELL DIVISION CYCLE PROTEIN 27 HOMOLOG"/>
    <property type="match status" value="1"/>
</dbReference>
<reference evidence="3" key="1">
    <citation type="submission" date="2016-02" db="EMBL/GenBank/DDBJ databases">
        <authorList>
            <person name="Shin S.-K."/>
            <person name="Yi H."/>
            <person name="Kim E."/>
        </authorList>
    </citation>
    <scope>NUCLEOTIDE SEQUENCE [LARGE SCALE GENOMIC DNA]</scope>
    <source>
        <strain evidence="3">LPB0003</strain>
    </source>
</reference>
<dbReference type="SMART" id="SM00028">
    <property type="entry name" value="TPR"/>
    <property type="match status" value="10"/>
</dbReference>
<dbReference type="Pfam" id="PF14559">
    <property type="entry name" value="TPR_19"/>
    <property type="match status" value="1"/>
</dbReference>
<dbReference type="Gene3D" id="1.25.40.10">
    <property type="entry name" value="Tetratricopeptide repeat domain"/>
    <property type="match status" value="1"/>
</dbReference>
<evidence type="ECO:0000313" key="2">
    <source>
        <dbReference type="EMBL" id="OBY64116.1"/>
    </source>
</evidence>